<dbReference type="PANTHER" id="PTHR10361">
    <property type="entry name" value="SODIUM-BILE ACID COTRANSPORTER"/>
    <property type="match status" value="1"/>
</dbReference>
<evidence type="ECO:0000313" key="7">
    <source>
        <dbReference type="Proteomes" id="UP001226160"/>
    </source>
</evidence>
<dbReference type="RefSeq" id="WP_126844124.1">
    <property type="nucleotide sequence ID" value="NZ_CP091865.1"/>
</dbReference>
<name>A0AAP4BUW4_9CORY</name>
<dbReference type="InterPro" id="IPR004710">
    <property type="entry name" value="Bilac:Na_transpt"/>
</dbReference>
<keyword evidence="4 5" id="KW-0472">Membrane</keyword>
<organism evidence="6 7">
    <name type="scientific">Corynebacterium propinquum</name>
    <dbReference type="NCBI Taxonomy" id="43769"/>
    <lineage>
        <taxon>Bacteria</taxon>
        <taxon>Bacillati</taxon>
        <taxon>Actinomycetota</taxon>
        <taxon>Actinomycetes</taxon>
        <taxon>Mycobacteriales</taxon>
        <taxon>Corynebacteriaceae</taxon>
        <taxon>Corynebacterium</taxon>
    </lineage>
</organism>
<feature type="transmembrane region" description="Helical" evidence="5">
    <location>
        <begin position="71"/>
        <end position="93"/>
    </location>
</feature>
<reference evidence="6" key="1">
    <citation type="submission" date="2023-05" db="EMBL/GenBank/DDBJ databases">
        <title>Metabolic capabilities are highly conserved among human nasal-associated Corynebacterium species in pangenomic analyses.</title>
        <authorList>
            <person name="Tran T.H."/>
            <person name="Roberts A.Q."/>
            <person name="Escapa I.F."/>
            <person name="Gao W."/>
            <person name="Conlan S."/>
            <person name="Kong H."/>
            <person name="Segre J.A."/>
            <person name="Kelly M.S."/>
            <person name="Lemon K.P."/>
        </authorList>
    </citation>
    <scope>NUCLEOTIDE SEQUENCE</scope>
    <source>
        <strain evidence="6">KPL2654</strain>
    </source>
</reference>
<feature type="transmembrane region" description="Helical" evidence="5">
    <location>
        <begin position="40"/>
        <end position="59"/>
    </location>
</feature>
<feature type="transmembrane region" description="Helical" evidence="5">
    <location>
        <begin position="128"/>
        <end position="151"/>
    </location>
</feature>
<dbReference type="Gene3D" id="1.20.1530.20">
    <property type="match status" value="1"/>
</dbReference>
<sequence>MKTSEDRSAKLAVTVFPVAILVGITIAYFFPAPFLPLADYITYFLMLILFAMGLTLTIPDFQEIARRPWPIFLGVIGQFVIMPLFAVGVAKLFDLDSALAVGLLMLGSVSGGTASNVIAYLARGDVALSVAMTSVSTLVSPIVTPLLMLALAGEDIAVDGAGMAQTLVQTVLLPVLGGLVLRYFFDGFITRITPILPWVSIVGICLVMFPMVAGAGERLAQVGFVLVIAVLLHNVIGYVLGYLVGKLLGMPQSYNRTVAIEIGSQQSGLASAMSAKFFSPEAALPGVVAAIVHNITGAVFATIVRRTGSDAARPTQPAR</sequence>
<dbReference type="PANTHER" id="PTHR10361:SF28">
    <property type="entry name" value="P3 PROTEIN-RELATED"/>
    <property type="match status" value="1"/>
</dbReference>
<evidence type="ECO:0000313" key="6">
    <source>
        <dbReference type="EMBL" id="MDK4325896.1"/>
    </source>
</evidence>
<dbReference type="GO" id="GO:0016020">
    <property type="term" value="C:membrane"/>
    <property type="evidence" value="ECO:0007669"/>
    <property type="project" value="UniProtKB-SubCell"/>
</dbReference>
<dbReference type="InterPro" id="IPR002657">
    <property type="entry name" value="BilAc:Na_symport/Acr3"/>
</dbReference>
<dbReference type="AlphaFoldDB" id="A0AAP4BUW4"/>
<dbReference type="InterPro" id="IPR038770">
    <property type="entry name" value="Na+/solute_symporter_sf"/>
</dbReference>
<feature type="transmembrane region" description="Helical" evidence="5">
    <location>
        <begin position="196"/>
        <end position="216"/>
    </location>
</feature>
<gene>
    <name evidence="6" type="ORF">QPX54_05110</name>
</gene>
<proteinExistence type="predicted"/>
<comment type="caution">
    <text evidence="6">The sequence shown here is derived from an EMBL/GenBank/DDBJ whole genome shotgun (WGS) entry which is preliminary data.</text>
</comment>
<keyword evidence="2 5" id="KW-0812">Transmembrane</keyword>
<dbReference type="EMBL" id="JASNVP010000004">
    <property type="protein sequence ID" value="MDK4325896.1"/>
    <property type="molecule type" value="Genomic_DNA"/>
</dbReference>
<comment type="subcellular location">
    <subcellularLocation>
        <location evidence="1">Membrane</location>
        <topology evidence="1">Multi-pass membrane protein</topology>
    </subcellularLocation>
</comment>
<evidence type="ECO:0000256" key="5">
    <source>
        <dbReference type="SAM" id="Phobius"/>
    </source>
</evidence>
<dbReference type="Pfam" id="PF01758">
    <property type="entry name" value="SBF"/>
    <property type="match status" value="1"/>
</dbReference>
<dbReference type="Proteomes" id="UP001226160">
    <property type="component" value="Unassembled WGS sequence"/>
</dbReference>
<accession>A0AAP4BUW4</accession>
<protein>
    <submittedName>
        <fullName evidence="6">Bile acid:sodium symporter family protein</fullName>
    </submittedName>
</protein>
<feature type="transmembrane region" description="Helical" evidence="5">
    <location>
        <begin position="222"/>
        <end position="244"/>
    </location>
</feature>
<feature type="transmembrane region" description="Helical" evidence="5">
    <location>
        <begin position="12"/>
        <end position="34"/>
    </location>
</feature>
<evidence type="ECO:0000256" key="3">
    <source>
        <dbReference type="ARBA" id="ARBA00022989"/>
    </source>
</evidence>
<evidence type="ECO:0000256" key="2">
    <source>
        <dbReference type="ARBA" id="ARBA00022692"/>
    </source>
</evidence>
<evidence type="ECO:0000256" key="4">
    <source>
        <dbReference type="ARBA" id="ARBA00023136"/>
    </source>
</evidence>
<feature type="transmembrane region" description="Helical" evidence="5">
    <location>
        <begin position="99"/>
        <end position="121"/>
    </location>
</feature>
<keyword evidence="3 5" id="KW-1133">Transmembrane helix</keyword>
<evidence type="ECO:0000256" key="1">
    <source>
        <dbReference type="ARBA" id="ARBA00004141"/>
    </source>
</evidence>